<name>A0A6J6NDK4_9ZZZZ</name>
<evidence type="ECO:0000313" key="1">
    <source>
        <dbReference type="EMBL" id="CAB4684701.1"/>
    </source>
</evidence>
<accession>A0A6J6NDK4</accession>
<dbReference type="AlphaFoldDB" id="A0A6J6NDK4"/>
<organism evidence="1">
    <name type="scientific">freshwater metagenome</name>
    <dbReference type="NCBI Taxonomy" id="449393"/>
    <lineage>
        <taxon>unclassified sequences</taxon>
        <taxon>metagenomes</taxon>
        <taxon>ecological metagenomes</taxon>
    </lineage>
</organism>
<protein>
    <submittedName>
        <fullName evidence="1">Unannotated protein</fullName>
    </submittedName>
</protein>
<dbReference type="EMBL" id="CAEZXE010000114">
    <property type="protein sequence ID" value="CAB4684701.1"/>
    <property type="molecule type" value="Genomic_DNA"/>
</dbReference>
<gene>
    <name evidence="1" type="ORF">UFOPK2350_01245</name>
</gene>
<reference evidence="1" key="1">
    <citation type="submission" date="2020-05" db="EMBL/GenBank/DDBJ databases">
        <authorList>
            <person name="Chiriac C."/>
            <person name="Salcher M."/>
            <person name="Ghai R."/>
            <person name="Kavagutti S V."/>
        </authorList>
    </citation>
    <scope>NUCLEOTIDE SEQUENCE</scope>
</reference>
<proteinExistence type="predicted"/>
<sequence length="188" mass="20113">MADASSAVSFCREVASDANEPMLVLRRPESSTRLFSSSLSFWSSRASCSPTGATRSCTDFCCCAASAAARALASACRRVLTSMSSRIVVANVALAMSRVRSITRGSAAVRRDARRLPTNAPMARPMRRVRTGRRAVIPLNLRNGCDSRLRGRSRALRGRIGREWGIPGISREIPGLGGSEPAVSQSAL</sequence>